<dbReference type="Proteomes" id="UP000666240">
    <property type="component" value="Unassembled WGS sequence"/>
</dbReference>
<dbReference type="GO" id="GO:0009007">
    <property type="term" value="F:site-specific DNA-methyltransferase (adenine-specific) activity"/>
    <property type="evidence" value="ECO:0007669"/>
    <property type="project" value="UniProtKB-EC"/>
</dbReference>
<dbReference type="GO" id="GO:0008170">
    <property type="term" value="F:N-methyltransferase activity"/>
    <property type="evidence" value="ECO:0007669"/>
    <property type="project" value="InterPro"/>
</dbReference>
<evidence type="ECO:0000256" key="3">
    <source>
        <dbReference type="ARBA" id="ARBA00047942"/>
    </source>
</evidence>
<feature type="domain" description="DNA methylase N-4/N-6" evidence="5">
    <location>
        <begin position="35"/>
        <end position="279"/>
    </location>
</feature>
<keyword evidence="7" id="KW-1185">Reference proteome</keyword>
<reference evidence="6" key="1">
    <citation type="submission" date="2021-03" db="EMBL/GenBank/DDBJ databases">
        <title>Genome sequencing and assembly of Tianweitania sediminis.</title>
        <authorList>
            <person name="Chhetri G."/>
        </authorList>
    </citation>
    <scope>NUCLEOTIDE SEQUENCE</scope>
    <source>
        <strain evidence="6">Z8</strain>
    </source>
</reference>
<dbReference type="SUPFAM" id="SSF53335">
    <property type="entry name" value="S-adenosyl-L-methionine-dependent methyltransferases"/>
    <property type="match status" value="1"/>
</dbReference>
<comment type="catalytic activity">
    <reaction evidence="3">
        <text>a 2'-deoxyadenosine in DNA + S-adenosyl-L-methionine = an N(6)-methyl-2'-deoxyadenosine in DNA + S-adenosyl-L-homocysteine + H(+)</text>
        <dbReference type="Rhea" id="RHEA:15197"/>
        <dbReference type="Rhea" id="RHEA-COMP:12418"/>
        <dbReference type="Rhea" id="RHEA-COMP:12419"/>
        <dbReference type="ChEBI" id="CHEBI:15378"/>
        <dbReference type="ChEBI" id="CHEBI:57856"/>
        <dbReference type="ChEBI" id="CHEBI:59789"/>
        <dbReference type="ChEBI" id="CHEBI:90615"/>
        <dbReference type="ChEBI" id="CHEBI:90616"/>
        <dbReference type="EC" id="2.1.1.72"/>
    </reaction>
</comment>
<evidence type="ECO:0000313" key="7">
    <source>
        <dbReference type="Proteomes" id="UP000666240"/>
    </source>
</evidence>
<dbReference type="InterPro" id="IPR029063">
    <property type="entry name" value="SAM-dependent_MTases_sf"/>
</dbReference>
<dbReference type="GO" id="GO:0003677">
    <property type="term" value="F:DNA binding"/>
    <property type="evidence" value="ECO:0007669"/>
    <property type="project" value="InterPro"/>
</dbReference>
<dbReference type="Gene3D" id="3.40.50.150">
    <property type="entry name" value="Vaccinia Virus protein VP39"/>
    <property type="match status" value="1"/>
</dbReference>
<dbReference type="EMBL" id="JAGIYY010000008">
    <property type="protein sequence ID" value="MBP0440665.1"/>
    <property type="molecule type" value="Genomic_DNA"/>
</dbReference>
<protein>
    <recommendedName>
        <fullName evidence="4">Methyltransferase</fullName>
        <ecNumber evidence="4">2.1.1.-</ecNumber>
    </recommendedName>
</protein>
<dbReference type="InterPro" id="IPR001091">
    <property type="entry name" value="RM_Methyltransferase"/>
</dbReference>
<evidence type="ECO:0000256" key="2">
    <source>
        <dbReference type="ARBA" id="ARBA00022679"/>
    </source>
</evidence>
<dbReference type="Pfam" id="PF01555">
    <property type="entry name" value="N6_N4_Mtase"/>
    <property type="match status" value="1"/>
</dbReference>
<proteinExistence type="inferred from homology"/>
<keyword evidence="2" id="KW-0808">Transferase</keyword>
<dbReference type="RefSeq" id="WP_209336684.1">
    <property type="nucleotide sequence ID" value="NZ_JAGIYY010000008.1"/>
</dbReference>
<name>A0A8J7R690_9HYPH</name>
<evidence type="ECO:0000313" key="6">
    <source>
        <dbReference type="EMBL" id="MBP0440665.1"/>
    </source>
</evidence>
<evidence type="ECO:0000256" key="4">
    <source>
        <dbReference type="RuleBase" id="RU362026"/>
    </source>
</evidence>
<keyword evidence="1" id="KW-0489">Methyltransferase</keyword>
<evidence type="ECO:0000259" key="5">
    <source>
        <dbReference type="Pfam" id="PF01555"/>
    </source>
</evidence>
<dbReference type="EC" id="2.1.1.-" evidence="4"/>
<evidence type="ECO:0000256" key="1">
    <source>
        <dbReference type="ARBA" id="ARBA00022603"/>
    </source>
</evidence>
<dbReference type="AlphaFoldDB" id="A0A8J7R690"/>
<comment type="similarity">
    <text evidence="4">Belongs to the N(4)/N(6)-methyltransferase family.</text>
</comment>
<gene>
    <name evidence="6" type="ORF">J5Y06_18605</name>
</gene>
<accession>A0A8J7R690</accession>
<organism evidence="6 7">
    <name type="scientific">Tianweitania sediminis</name>
    <dbReference type="NCBI Taxonomy" id="1502156"/>
    <lineage>
        <taxon>Bacteria</taxon>
        <taxon>Pseudomonadati</taxon>
        <taxon>Pseudomonadota</taxon>
        <taxon>Alphaproteobacteria</taxon>
        <taxon>Hyphomicrobiales</taxon>
        <taxon>Phyllobacteriaceae</taxon>
        <taxon>Tianweitania</taxon>
    </lineage>
</organism>
<dbReference type="GO" id="GO:0032259">
    <property type="term" value="P:methylation"/>
    <property type="evidence" value="ECO:0007669"/>
    <property type="project" value="UniProtKB-KW"/>
</dbReference>
<dbReference type="PRINTS" id="PR00508">
    <property type="entry name" value="S21N4MTFRASE"/>
</dbReference>
<sequence length="299" mass="34079">MKVMDVHHGDNFSAYHADCVEGVRELPDGSVGFSIYSPPFSHLFIYSDSERDMGNASSDDEFLEHYSFLLRDLHRVTIPGRLTAVHCTDMPRTKSMHGEIGLWDMPGAIIEAHKQAGWVYHSRVTIWKDPVVEMQRTKTHGLLYKTFQKDTSRCRQGLPDYLLIFRKTPADEKQAVPVGKDRNLFPVSLWQQWASPVWMDINQTNVLNARPEKDPKDEKHLCPLQLDLIERAIRLWSNEGDTVLSPFMGIGSEGWGALKCKRRFVGFELKEGYFRQAVKNLSHMSDTAFGGDLLEGLVA</sequence>
<comment type="caution">
    <text evidence="6">The sequence shown here is derived from an EMBL/GenBank/DDBJ whole genome shotgun (WGS) entry which is preliminary data.</text>
</comment>
<dbReference type="InterPro" id="IPR002941">
    <property type="entry name" value="DNA_methylase_N4/N6"/>
</dbReference>